<gene>
    <name evidence="4" type="ORF">C0Q70_02062</name>
</gene>
<comment type="caution">
    <text evidence="4">The sequence shown here is derived from an EMBL/GenBank/DDBJ whole genome shotgun (WGS) entry which is preliminary data.</text>
</comment>
<dbReference type="Pfam" id="PF00400">
    <property type="entry name" value="WD40"/>
    <property type="match status" value="1"/>
</dbReference>
<keyword evidence="2" id="KW-0677">Repeat</keyword>
<dbReference type="PROSITE" id="PS00678">
    <property type="entry name" value="WD_REPEATS_1"/>
    <property type="match status" value="1"/>
</dbReference>
<proteinExistence type="predicted"/>
<keyword evidence="1 3" id="KW-0853">WD repeat</keyword>
<keyword evidence="5" id="KW-1185">Reference proteome</keyword>
<dbReference type="InterPro" id="IPR019775">
    <property type="entry name" value="WD40_repeat_CS"/>
</dbReference>
<evidence type="ECO:0000256" key="2">
    <source>
        <dbReference type="ARBA" id="ARBA00022737"/>
    </source>
</evidence>
<protein>
    <submittedName>
        <fullName evidence="4">Uncharacterized protein</fullName>
    </submittedName>
</protein>
<dbReference type="GO" id="GO:0019005">
    <property type="term" value="C:SCF ubiquitin ligase complex"/>
    <property type="evidence" value="ECO:0007669"/>
    <property type="project" value="TreeGrafter"/>
</dbReference>
<dbReference type="SMART" id="SM00320">
    <property type="entry name" value="WD40"/>
    <property type="match status" value="5"/>
</dbReference>
<dbReference type="Gene3D" id="2.130.10.10">
    <property type="entry name" value="YVTN repeat-like/Quinoprotein amine dehydrogenase"/>
    <property type="match status" value="1"/>
</dbReference>
<dbReference type="Proteomes" id="UP000245119">
    <property type="component" value="Linkage Group LG1"/>
</dbReference>
<reference evidence="4 5" key="1">
    <citation type="submission" date="2018-04" db="EMBL/GenBank/DDBJ databases">
        <title>The genome of golden apple snail Pomacea canaliculata provides insight into stress tolerance and invasive adaptation.</title>
        <authorList>
            <person name="Liu C."/>
            <person name="Liu B."/>
            <person name="Ren Y."/>
            <person name="Zhang Y."/>
            <person name="Wang H."/>
            <person name="Li S."/>
            <person name="Jiang F."/>
            <person name="Yin L."/>
            <person name="Zhang G."/>
            <person name="Qian W."/>
            <person name="Fan W."/>
        </authorList>
    </citation>
    <scope>NUCLEOTIDE SEQUENCE [LARGE SCALE GENOMIC DNA]</scope>
    <source>
        <strain evidence="4">SZHN2017</strain>
        <tissue evidence="4">Muscle</tissue>
    </source>
</reference>
<accession>A0A2T7Q185</accession>
<dbReference type="AlphaFoldDB" id="A0A2T7Q185"/>
<evidence type="ECO:0000313" key="4">
    <source>
        <dbReference type="EMBL" id="PVD39432.1"/>
    </source>
</evidence>
<dbReference type="InterPro" id="IPR052301">
    <property type="entry name" value="SCF_F-box/WD-repeat"/>
</dbReference>
<evidence type="ECO:0000256" key="1">
    <source>
        <dbReference type="ARBA" id="ARBA00022574"/>
    </source>
</evidence>
<dbReference type="FunFam" id="2.130.10.10:FF:002194">
    <property type="entry name" value="Uncharacterized protein"/>
    <property type="match status" value="1"/>
</dbReference>
<dbReference type="PANTHER" id="PTHR14381:SF1">
    <property type="entry name" value="F-BOX_WD REPEAT-CONTAINING PROTEIN 4"/>
    <property type="match status" value="1"/>
</dbReference>
<dbReference type="SUPFAM" id="SSF50978">
    <property type="entry name" value="WD40 repeat-like"/>
    <property type="match status" value="1"/>
</dbReference>
<dbReference type="OrthoDB" id="435188at2759"/>
<sequence length="353" mass="40167">MLASEDCVWQRHERERTVMRLKQNRKVYGLKERYRVAVNWEKGHHQDSWLLRHNIRLLPWVQKDENILWISRGNQICKFHVKSSGHLREYQIGPLRGLEADVTRFVVKNGLVVSGCRGGGVCAWEATSCVLLLRHSYLHRSDTQCVDMVDDLLISGSKDKTVKFTPMFRKDLTVVKSFKIGDRVWSLSVSPDKKTLAVGGACHNNPPVSLIDLSSGFLLGHLGDGHKRGAGVMDMAFESPNILLTGGHDTYLRMWDLRTHTCVQLWEDPFDSAVYCLQTDGQNTVITGTARHGLVRLWDKRQKDHIQTIVNMLLGQAYYTGNQSSPVYSMASDVHRLYVALDMGLNMMDFSVR</sequence>
<feature type="repeat" description="WD" evidence="3">
    <location>
        <begin position="241"/>
        <end position="265"/>
    </location>
</feature>
<evidence type="ECO:0000256" key="3">
    <source>
        <dbReference type="PROSITE-ProRule" id="PRU00221"/>
    </source>
</evidence>
<organism evidence="4 5">
    <name type="scientific">Pomacea canaliculata</name>
    <name type="common">Golden apple snail</name>
    <dbReference type="NCBI Taxonomy" id="400727"/>
    <lineage>
        <taxon>Eukaryota</taxon>
        <taxon>Metazoa</taxon>
        <taxon>Spiralia</taxon>
        <taxon>Lophotrochozoa</taxon>
        <taxon>Mollusca</taxon>
        <taxon>Gastropoda</taxon>
        <taxon>Caenogastropoda</taxon>
        <taxon>Architaenioglossa</taxon>
        <taxon>Ampullarioidea</taxon>
        <taxon>Ampullariidae</taxon>
        <taxon>Pomacea</taxon>
    </lineage>
</organism>
<evidence type="ECO:0000313" key="5">
    <source>
        <dbReference type="Proteomes" id="UP000245119"/>
    </source>
</evidence>
<dbReference type="InterPro" id="IPR036322">
    <property type="entry name" value="WD40_repeat_dom_sf"/>
</dbReference>
<dbReference type="EMBL" id="PZQS01000001">
    <property type="protein sequence ID" value="PVD39432.1"/>
    <property type="molecule type" value="Genomic_DNA"/>
</dbReference>
<dbReference type="PROSITE" id="PS50082">
    <property type="entry name" value="WD_REPEATS_2"/>
    <property type="match status" value="1"/>
</dbReference>
<dbReference type="GO" id="GO:0031146">
    <property type="term" value="P:SCF-dependent proteasomal ubiquitin-dependent protein catabolic process"/>
    <property type="evidence" value="ECO:0007669"/>
    <property type="project" value="TreeGrafter"/>
</dbReference>
<name>A0A2T7Q185_POMCA</name>
<dbReference type="PANTHER" id="PTHR14381">
    <property type="entry name" value="DACTYLIN"/>
    <property type="match status" value="1"/>
</dbReference>
<dbReference type="InterPro" id="IPR001680">
    <property type="entry name" value="WD40_rpt"/>
</dbReference>
<dbReference type="InterPro" id="IPR015943">
    <property type="entry name" value="WD40/YVTN_repeat-like_dom_sf"/>
</dbReference>
<dbReference type="STRING" id="400727.A0A2T7Q185"/>